<dbReference type="PANTHER" id="PTHR11920">
    <property type="entry name" value="GUANYLYL CYCLASE"/>
    <property type="match status" value="1"/>
</dbReference>
<sequence>PIEVVGLLNDLYTLYDAILRNYDVYKVETIGDTYMVASGLPQRNGSRHAAEIAYMALDILSSVGDFRVRHAPSVPIHIRIGLHSGPCMAGAVGVTRYCLFGDTVNTASRMESTGLPYRIHMSRSTVQALLSLDEGYKIDVRGQTELKGKDVEETYWLVGKAGFPRPLPTPLHIKPV</sequence>
<dbReference type="AlphaFoldDB" id="A0A8C2VZK5"/>
<dbReference type="GO" id="GO:0004383">
    <property type="term" value="F:guanylate cyclase activity"/>
    <property type="evidence" value="ECO:0007669"/>
    <property type="project" value="TreeGrafter"/>
</dbReference>
<keyword evidence="6" id="KW-0456">Lyase</keyword>
<accession>A0A8C2VZK5</accession>
<dbReference type="Gene3D" id="3.30.70.1230">
    <property type="entry name" value="Nucleotide cyclase"/>
    <property type="match status" value="1"/>
</dbReference>
<dbReference type="SUPFAM" id="SSF55073">
    <property type="entry name" value="Nucleotide cyclase"/>
    <property type="match status" value="1"/>
</dbReference>
<evidence type="ECO:0000256" key="6">
    <source>
        <dbReference type="ARBA" id="ARBA00023239"/>
    </source>
</evidence>
<proteinExistence type="predicted"/>
<dbReference type="InterPro" id="IPR029787">
    <property type="entry name" value="Nucleotide_cyclase"/>
</dbReference>
<organism evidence="8 9">
    <name type="scientific">Chinchilla lanigera</name>
    <name type="common">Long-tailed chinchilla</name>
    <name type="synonym">Chinchilla villidera</name>
    <dbReference type="NCBI Taxonomy" id="34839"/>
    <lineage>
        <taxon>Eukaryota</taxon>
        <taxon>Metazoa</taxon>
        <taxon>Chordata</taxon>
        <taxon>Craniata</taxon>
        <taxon>Vertebrata</taxon>
        <taxon>Euteleostomi</taxon>
        <taxon>Mammalia</taxon>
        <taxon>Eutheria</taxon>
        <taxon>Euarchontoglires</taxon>
        <taxon>Glires</taxon>
        <taxon>Rodentia</taxon>
        <taxon>Hystricomorpha</taxon>
        <taxon>Chinchillidae</taxon>
        <taxon>Chinchilla</taxon>
    </lineage>
</organism>
<dbReference type="Proteomes" id="UP000694398">
    <property type="component" value="Unassembled WGS sequence"/>
</dbReference>
<evidence type="ECO:0000256" key="2">
    <source>
        <dbReference type="ARBA" id="ARBA00022692"/>
    </source>
</evidence>
<dbReference type="CDD" id="cd07302">
    <property type="entry name" value="CHD"/>
    <property type="match status" value="1"/>
</dbReference>
<reference evidence="8" key="1">
    <citation type="submission" date="2025-08" db="UniProtKB">
        <authorList>
            <consortium name="Ensembl"/>
        </authorList>
    </citation>
    <scope>IDENTIFICATION</scope>
</reference>
<evidence type="ECO:0000256" key="4">
    <source>
        <dbReference type="ARBA" id="ARBA00022989"/>
    </source>
</evidence>
<dbReference type="InterPro" id="IPR001054">
    <property type="entry name" value="A/G_cyclase"/>
</dbReference>
<evidence type="ECO:0000256" key="3">
    <source>
        <dbReference type="ARBA" id="ARBA00022741"/>
    </source>
</evidence>
<dbReference type="GO" id="GO:0001653">
    <property type="term" value="F:peptide receptor activity"/>
    <property type="evidence" value="ECO:0007669"/>
    <property type="project" value="TreeGrafter"/>
</dbReference>
<protein>
    <recommendedName>
        <fullName evidence="7">Guanylate cyclase domain-containing protein</fullName>
    </recommendedName>
</protein>
<dbReference type="Ensembl" id="ENSCLAT00000022007.1">
    <property type="protein sequence ID" value="ENSCLAP00000021804.1"/>
    <property type="gene ID" value="ENSCLAG00000014932.1"/>
</dbReference>
<evidence type="ECO:0000256" key="1">
    <source>
        <dbReference type="ARBA" id="ARBA00004370"/>
    </source>
</evidence>
<dbReference type="InterPro" id="IPR050401">
    <property type="entry name" value="Cyclic_nucleotide_synthase"/>
</dbReference>
<evidence type="ECO:0000313" key="9">
    <source>
        <dbReference type="Proteomes" id="UP000694398"/>
    </source>
</evidence>
<dbReference type="PANTHER" id="PTHR11920:SF477">
    <property type="entry name" value="GUANYLATE CYCLASE D"/>
    <property type="match status" value="1"/>
</dbReference>
<dbReference type="FunFam" id="3.30.70.1230:FF:000030">
    <property type="entry name" value="Si:ch211-215j19.12"/>
    <property type="match status" value="1"/>
</dbReference>
<keyword evidence="9" id="KW-1185">Reference proteome</keyword>
<evidence type="ECO:0000313" key="8">
    <source>
        <dbReference type="Ensembl" id="ENSCLAP00000021804.1"/>
    </source>
</evidence>
<keyword evidence="4" id="KW-1133">Transmembrane helix</keyword>
<dbReference type="OMA" id="AHATHIC"/>
<feature type="domain" description="Guanylate cyclase" evidence="7">
    <location>
        <begin position="1"/>
        <end position="111"/>
    </location>
</feature>
<reference evidence="8" key="2">
    <citation type="submission" date="2025-09" db="UniProtKB">
        <authorList>
            <consortium name="Ensembl"/>
        </authorList>
    </citation>
    <scope>IDENTIFICATION</scope>
</reference>
<comment type="subcellular location">
    <subcellularLocation>
        <location evidence="1">Membrane</location>
    </subcellularLocation>
</comment>
<dbReference type="PROSITE" id="PS50125">
    <property type="entry name" value="GUANYLATE_CYCLASE_2"/>
    <property type="match status" value="1"/>
</dbReference>
<keyword evidence="5" id="KW-0472">Membrane</keyword>
<dbReference type="GO" id="GO:0004016">
    <property type="term" value="F:adenylate cyclase activity"/>
    <property type="evidence" value="ECO:0007669"/>
    <property type="project" value="TreeGrafter"/>
</dbReference>
<dbReference type="GO" id="GO:0005886">
    <property type="term" value="C:plasma membrane"/>
    <property type="evidence" value="ECO:0007669"/>
    <property type="project" value="TreeGrafter"/>
</dbReference>
<dbReference type="Pfam" id="PF00211">
    <property type="entry name" value="Guanylate_cyc"/>
    <property type="match status" value="1"/>
</dbReference>
<dbReference type="GeneTree" id="ENSGT00940000162702"/>
<keyword evidence="3" id="KW-0547">Nucleotide-binding</keyword>
<dbReference type="GO" id="GO:0007168">
    <property type="term" value="P:receptor guanylyl cyclase signaling pathway"/>
    <property type="evidence" value="ECO:0007669"/>
    <property type="project" value="TreeGrafter"/>
</dbReference>
<dbReference type="GO" id="GO:0035556">
    <property type="term" value="P:intracellular signal transduction"/>
    <property type="evidence" value="ECO:0007669"/>
    <property type="project" value="InterPro"/>
</dbReference>
<dbReference type="GO" id="GO:0000166">
    <property type="term" value="F:nucleotide binding"/>
    <property type="evidence" value="ECO:0007669"/>
    <property type="project" value="UniProtKB-KW"/>
</dbReference>
<dbReference type="SMART" id="SM00044">
    <property type="entry name" value="CYCc"/>
    <property type="match status" value="1"/>
</dbReference>
<name>A0A8C2VZK5_CHILA</name>
<keyword evidence="2" id="KW-0812">Transmembrane</keyword>
<evidence type="ECO:0000256" key="5">
    <source>
        <dbReference type="ARBA" id="ARBA00023136"/>
    </source>
</evidence>
<evidence type="ECO:0000259" key="7">
    <source>
        <dbReference type="PROSITE" id="PS50125"/>
    </source>
</evidence>